<gene>
    <name evidence="3" type="ORF">GMARGA_LOCUS37753</name>
</gene>
<dbReference type="EMBL" id="CAJVQB010080370">
    <property type="protein sequence ID" value="CAG8845641.1"/>
    <property type="molecule type" value="Genomic_DNA"/>
</dbReference>
<protein>
    <submittedName>
        <fullName evidence="3">32203_t:CDS:1</fullName>
    </submittedName>
</protein>
<feature type="region of interest" description="Disordered" evidence="1">
    <location>
        <begin position="1"/>
        <end position="22"/>
    </location>
</feature>
<comment type="caution">
    <text evidence="3">The sequence shown here is derived from an EMBL/GenBank/DDBJ whole genome shotgun (WGS) entry which is preliminary data.</text>
</comment>
<feature type="compositionally biased region" description="Basic and acidic residues" evidence="1">
    <location>
        <begin position="7"/>
        <end position="18"/>
    </location>
</feature>
<feature type="domain" description="MULE transposase" evidence="2">
    <location>
        <begin position="115"/>
        <end position="206"/>
    </location>
</feature>
<dbReference type="InterPro" id="IPR018289">
    <property type="entry name" value="MULE_transposase_dom"/>
</dbReference>
<accession>A0ABN7X1I0</accession>
<dbReference type="Proteomes" id="UP000789901">
    <property type="component" value="Unassembled WGS sequence"/>
</dbReference>
<proteinExistence type="predicted"/>
<name>A0ABN7X1I0_GIGMA</name>
<evidence type="ECO:0000313" key="4">
    <source>
        <dbReference type="Proteomes" id="UP000789901"/>
    </source>
</evidence>
<evidence type="ECO:0000256" key="1">
    <source>
        <dbReference type="SAM" id="MobiDB-lite"/>
    </source>
</evidence>
<keyword evidence="4" id="KW-1185">Reference proteome</keyword>
<feature type="non-terminal residue" evidence="3">
    <location>
        <position position="270"/>
    </location>
</feature>
<evidence type="ECO:0000259" key="2">
    <source>
        <dbReference type="Pfam" id="PF10551"/>
    </source>
</evidence>
<evidence type="ECO:0000313" key="3">
    <source>
        <dbReference type="EMBL" id="CAG8845641.1"/>
    </source>
</evidence>
<organism evidence="3 4">
    <name type="scientific">Gigaspora margarita</name>
    <dbReference type="NCBI Taxonomy" id="4874"/>
    <lineage>
        <taxon>Eukaryota</taxon>
        <taxon>Fungi</taxon>
        <taxon>Fungi incertae sedis</taxon>
        <taxon>Mucoromycota</taxon>
        <taxon>Glomeromycotina</taxon>
        <taxon>Glomeromycetes</taxon>
        <taxon>Diversisporales</taxon>
        <taxon>Gigasporaceae</taxon>
        <taxon>Gigaspora</taxon>
    </lineage>
</organism>
<dbReference type="Pfam" id="PF10551">
    <property type="entry name" value="MULE"/>
    <property type="match status" value="1"/>
</dbReference>
<feature type="non-terminal residue" evidence="3">
    <location>
        <position position="1"/>
    </location>
</feature>
<sequence length="270" mass="31578">SVKKPQKHLEKEKQHDTAPRLNRYDCNGNVSIKIGTENKLATIKINHQLLHPRPENIATTNEIKEYITNNLDYTASELYKKIVNNKMDGFNTLTVDQVYYWWSKANMVWYKRDDIDSTYDTNRSKHELYVLMATIDYTGFPVSYLYIAADKNRDMRSVLTKWFLCLRNHGIDNVKIFLSDKDFAQISSAQAVWKNVNVQLCKWHVNRAIKQKLSSSKVSSNISYNAIEANRQCSFIDPTWTSTRNLQLSNQKTNSKVFCVQFYRNIILEL</sequence>
<reference evidence="3 4" key="1">
    <citation type="submission" date="2021-06" db="EMBL/GenBank/DDBJ databases">
        <authorList>
            <person name="Kallberg Y."/>
            <person name="Tangrot J."/>
            <person name="Rosling A."/>
        </authorList>
    </citation>
    <scope>NUCLEOTIDE SEQUENCE [LARGE SCALE GENOMIC DNA]</scope>
    <source>
        <strain evidence="3 4">120-4 pot B 10/14</strain>
    </source>
</reference>